<accession>A0A6J7TSY6</accession>
<dbReference type="GO" id="GO:2000143">
    <property type="term" value="P:negative regulation of DNA-templated transcription initiation"/>
    <property type="evidence" value="ECO:0007669"/>
    <property type="project" value="TreeGrafter"/>
</dbReference>
<dbReference type="InterPro" id="IPR038619">
    <property type="entry name" value="MraZ_sf"/>
</dbReference>
<dbReference type="EMBL" id="CAFAAJ010000004">
    <property type="protein sequence ID" value="CAB4789562.1"/>
    <property type="molecule type" value="Genomic_DNA"/>
</dbReference>
<keyword evidence="3" id="KW-0677">Repeat</keyword>
<dbReference type="HAMAP" id="MF_01008">
    <property type="entry name" value="MraZ"/>
    <property type="match status" value="1"/>
</dbReference>
<dbReference type="GO" id="GO:0003700">
    <property type="term" value="F:DNA-binding transcription factor activity"/>
    <property type="evidence" value="ECO:0007669"/>
    <property type="project" value="InterPro"/>
</dbReference>
<dbReference type="Gene3D" id="3.40.1550.20">
    <property type="entry name" value="Transcriptional regulator MraZ domain"/>
    <property type="match status" value="1"/>
</dbReference>
<keyword evidence="5" id="KW-0238">DNA-binding</keyword>
<evidence type="ECO:0000256" key="3">
    <source>
        <dbReference type="ARBA" id="ARBA00022737"/>
    </source>
</evidence>
<evidence type="ECO:0000256" key="4">
    <source>
        <dbReference type="ARBA" id="ARBA00023015"/>
    </source>
</evidence>
<dbReference type="InterPro" id="IPR035642">
    <property type="entry name" value="MraZ_N"/>
</dbReference>
<dbReference type="CDD" id="cd16320">
    <property type="entry name" value="MraZ_N"/>
    <property type="match status" value="1"/>
</dbReference>
<proteinExistence type="inferred from homology"/>
<sequence>MQRFVGRYERQVDDKGRLALPSAFRARFEPRCFLARGQDGCIDVMTEEGFDEMVAELLDKVKRGEMSKSQQRALSGDTAEVALDAQGRFLITQELREFSGIEPKAAVIVAGSFDRVEIWNPVQYSQQIEHGSALIKGTSS</sequence>
<evidence type="ECO:0000259" key="7">
    <source>
        <dbReference type="PROSITE" id="PS51740"/>
    </source>
</evidence>
<protein>
    <recommendedName>
        <fullName evidence="1">Transcriptional regulator MraZ</fullName>
    </recommendedName>
</protein>
<dbReference type="EMBL" id="CAFBON010000099">
    <property type="protein sequence ID" value="CAB4989764.1"/>
    <property type="molecule type" value="Genomic_DNA"/>
</dbReference>
<dbReference type="CDD" id="cd16321">
    <property type="entry name" value="MraZ_C"/>
    <property type="match status" value="1"/>
</dbReference>
<evidence type="ECO:0000256" key="2">
    <source>
        <dbReference type="ARBA" id="ARBA00022490"/>
    </source>
</evidence>
<evidence type="ECO:0000313" key="10">
    <source>
        <dbReference type="EMBL" id="CAB4789562.1"/>
    </source>
</evidence>
<evidence type="ECO:0000256" key="6">
    <source>
        <dbReference type="ARBA" id="ARBA00023163"/>
    </source>
</evidence>
<reference evidence="13" key="1">
    <citation type="submission" date="2020-05" db="EMBL/GenBank/DDBJ databases">
        <authorList>
            <person name="Chiriac C."/>
            <person name="Salcher M."/>
            <person name="Ghai R."/>
            <person name="Kavagutti S V."/>
        </authorList>
    </citation>
    <scope>NUCLEOTIDE SEQUENCE</scope>
</reference>
<dbReference type="GO" id="GO:0000976">
    <property type="term" value="F:transcription cis-regulatory region binding"/>
    <property type="evidence" value="ECO:0007669"/>
    <property type="project" value="TreeGrafter"/>
</dbReference>
<dbReference type="EMBL" id="CAFBLR010000048">
    <property type="protein sequence ID" value="CAB4869696.1"/>
    <property type="molecule type" value="Genomic_DNA"/>
</dbReference>
<feature type="domain" description="SpoVT-AbrB" evidence="7">
    <location>
        <begin position="7"/>
        <end position="49"/>
    </location>
</feature>
<dbReference type="SUPFAM" id="SSF89447">
    <property type="entry name" value="AbrB/MazE/MraZ-like"/>
    <property type="match status" value="1"/>
</dbReference>
<evidence type="ECO:0000256" key="5">
    <source>
        <dbReference type="ARBA" id="ARBA00023125"/>
    </source>
</evidence>
<dbReference type="PROSITE" id="PS51740">
    <property type="entry name" value="SPOVT_ABRB"/>
    <property type="match status" value="2"/>
</dbReference>
<keyword evidence="6" id="KW-0804">Transcription</keyword>
<dbReference type="EMBL" id="CAEZYY010000011">
    <property type="protein sequence ID" value="CAB4751792.1"/>
    <property type="molecule type" value="Genomic_DNA"/>
</dbReference>
<evidence type="ECO:0000313" key="12">
    <source>
        <dbReference type="EMBL" id="CAB4989764.1"/>
    </source>
</evidence>
<organism evidence="13">
    <name type="scientific">freshwater metagenome</name>
    <dbReference type="NCBI Taxonomy" id="449393"/>
    <lineage>
        <taxon>unclassified sequences</taxon>
        <taxon>metagenomes</taxon>
        <taxon>ecological metagenomes</taxon>
    </lineage>
</organism>
<gene>
    <name evidence="8" type="ORF">UFOPK2602_00023</name>
    <name evidence="9" type="ORF">UFOPK2806_01058</name>
    <name evidence="10" type="ORF">UFOPK3001_00113</name>
    <name evidence="11" type="ORF">UFOPK3417_00679</name>
    <name evidence="12" type="ORF">UFOPK3954_01085</name>
    <name evidence="13" type="ORF">UFOPK4306_00478</name>
</gene>
<dbReference type="InterPro" id="IPR020603">
    <property type="entry name" value="MraZ_dom"/>
</dbReference>
<evidence type="ECO:0000313" key="11">
    <source>
        <dbReference type="EMBL" id="CAB4869696.1"/>
    </source>
</evidence>
<evidence type="ECO:0000313" key="9">
    <source>
        <dbReference type="EMBL" id="CAB4751792.1"/>
    </source>
</evidence>
<dbReference type="PANTHER" id="PTHR34701">
    <property type="entry name" value="TRANSCRIPTIONAL REGULATOR MRAZ"/>
    <property type="match status" value="1"/>
</dbReference>
<keyword evidence="2" id="KW-0963">Cytoplasm</keyword>
<dbReference type="EMBL" id="CAFBQP010000013">
    <property type="protein sequence ID" value="CAB5055826.1"/>
    <property type="molecule type" value="Genomic_DNA"/>
</dbReference>
<dbReference type="InterPro" id="IPR037914">
    <property type="entry name" value="SpoVT-AbrB_sf"/>
</dbReference>
<keyword evidence="4" id="KW-0805">Transcription regulation</keyword>
<dbReference type="InterPro" id="IPR035644">
    <property type="entry name" value="MraZ_C"/>
</dbReference>
<dbReference type="Pfam" id="PF02381">
    <property type="entry name" value="MraZ"/>
    <property type="match status" value="2"/>
</dbReference>
<dbReference type="InterPro" id="IPR007159">
    <property type="entry name" value="SpoVT-AbrB_dom"/>
</dbReference>
<evidence type="ECO:0000313" key="8">
    <source>
        <dbReference type="EMBL" id="CAB4691305.1"/>
    </source>
</evidence>
<dbReference type="AlphaFoldDB" id="A0A6J7TSY6"/>
<dbReference type="PANTHER" id="PTHR34701:SF1">
    <property type="entry name" value="TRANSCRIPTIONAL REGULATOR MRAZ"/>
    <property type="match status" value="1"/>
</dbReference>
<dbReference type="InterPro" id="IPR003444">
    <property type="entry name" value="MraZ"/>
</dbReference>
<name>A0A6J7TSY6_9ZZZZ</name>
<feature type="domain" description="SpoVT-AbrB" evidence="7">
    <location>
        <begin position="78"/>
        <end position="123"/>
    </location>
</feature>
<evidence type="ECO:0000313" key="13">
    <source>
        <dbReference type="EMBL" id="CAB5055826.1"/>
    </source>
</evidence>
<dbReference type="EMBL" id="CAEZXX010000001">
    <property type="protein sequence ID" value="CAB4691305.1"/>
    <property type="molecule type" value="Genomic_DNA"/>
</dbReference>
<evidence type="ECO:0000256" key="1">
    <source>
        <dbReference type="ARBA" id="ARBA00013860"/>
    </source>
</evidence>